<name>A0A5A5RI85_MICAE</name>
<reference evidence="2 3" key="1">
    <citation type="submission" date="2018-09" db="EMBL/GenBank/DDBJ databases">
        <title>Evolutionary history of phycoerythrin pigmentation in the water bloom-forming cyanobacterium Microcystis aeruginosa.</title>
        <authorList>
            <person name="Tanabe Y."/>
            <person name="Tanabe Y."/>
            <person name="Yamaguchi H."/>
        </authorList>
    </citation>
    <scope>NUCLEOTIDE SEQUENCE [LARGE SCALE GENOMIC DNA]</scope>
    <source>
        <strain evidence="2 3">NIES-2520</strain>
    </source>
</reference>
<organism evidence="2 3">
    <name type="scientific">Microcystis aeruginosa NIES-2520</name>
    <dbReference type="NCBI Taxonomy" id="2303982"/>
    <lineage>
        <taxon>Bacteria</taxon>
        <taxon>Bacillati</taxon>
        <taxon>Cyanobacteriota</taxon>
        <taxon>Cyanophyceae</taxon>
        <taxon>Oscillatoriophycideae</taxon>
        <taxon>Chroococcales</taxon>
        <taxon>Microcystaceae</taxon>
        <taxon>Microcystis</taxon>
    </lineage>
</organism>
<dbReference type="GeneID" id="66708812"/>
<dbReference type="AlphaFoldDB" id="A0A5A5RI85"/>
<evidence type="ECO:0000256" key="1">
    <source>
        <dbReference type="SAM" id="Phobius"/>
    </source>
</evidence>
<accession>A0A5A5RI85</accession>
<evidence type="ECO:0000313" key="2">
    <source>
        <dbReference type="EMBL" id="GCA74579.1"/>
    </source>
</evidence>
<dbReference type="Proteomes" id="UP000324917">
    <property type="component" value="Unassembled WGS sequence"/>
</dbReference>
<feature type="transmembrane region" description="Helical" evidence="1">
    <location>
        <begin position="34"/>
        <end position="54"/>
    </location>
</feature>
<comment type="caution">
    <text evidence="2">The sequence shown here is derived from an EMBL/GenBank/DDBJ whole genome shotgun (WGS) entry which is preliminary data.</text>
</comment>
<dbReference type="EMBL" id="BHVP01000018">
    <property type="protein sequence ID" value="GCA74579.1"/>
    <property type="molecule type" value="Genomic_DNA"/>
</dbReference>
<proteinExistence type="predicted"/>
<keyword evidence="1" id="KW-0812">Transmembrane</keyword>
<gene>
    <name evidence="2" type="ORF">MiTe_01405</name>
</gene>
<protein>
    <submittedName>
        <fullName evidence="2">Uncharacterized protein</fullName>
    </submittedName>
</protein>
<evidence type="ECO:0000313" key="3">
    <source>
        <dbReference type="Proteomes" id="UP000324917"/>
    </source>
</evidence>
<keyword evidence="1" id="KW-1133">Transmembrane helix</keyword>
<sequence>MNSSTFDRLITRGENFDAVLAIAKVTTSIQILPVYFPLIAPAFMLNLLVEYWGFTPPTSVC</sequence>
<dbReference type="RefSeq" id="WP_061433146.1">
    <property type="nucleotide sequence ID" value="NZ_BHVP01000018.1"/>
</dbReference>
<keyword evidence="1" id="KW-0472">Membrane</keyword>